<evidence type="ECO:0000259" key="1">
    <source>
        <dbReference type="Pfam" id="PF17128"/>
    </source>
</evidence>
<dbReference type="InterPro" id="IPR011990">
    <property type="entry name" value="TPR-like_helical_dom_sf"/>
</dbReference>
<sequence>MAANTVTVQDTTLIIPTYGLGEPDKNPQFIEKRVYQGSTGKVYPYPVIESIKDEKEDKTYKAVILENEYLEVTVLPELGGRIQYAKDKTNGYDFVYRNDVIKPALVGLTGPWISGGIEFNWPQHHRPTTYLPVDYKIVDLEDGGKCVQCHDVDQMHGTEVVTTVALYPGKAYIAITGDLYNGTAFPQTFLWWANPAVPVNDHTRTVMPPDVTAVMDHGKRDVSRYPIATGTYYKHDYSEGVDIGRYKNVPVPTSYMAAGSNYNFVGGYDYEQDAGILHIADHHISPGKKQWVWGCGDFGKAWDRNLTDENGPYAELMTGVYTDNQPDFTWLKPFESKKFTQYFMPYKAVGLVKNATLDAVVNLEFGPVDPAKAAGETEGVDGHGLNDGQGRVTIYGTHKVEAARVSVTTSNGYVLFETISELSPTNIITAEFSTSGVTPTQITVTVIDTATGKTLVDYTQLPARTNKIPSPAEAALDPADVPTNEELLLTGLHLEQYRHATYLPDPYYLEGLKRDPGDARINNAYGRLLMRRGVFDKARPYFDKAIERLTRRNPNPYDSEAYYNLGLVNLYLADFAPEHLAKQYVDKAFDAFYKATWDNAQQEMSYYWMAAIATRRGDFADALDYVERGLIKNAKNLHACGLKAYILRKLGCTEDAAVTVDANLEADAFDYVSGFERFLTNGDETIFALMRGFTQNYLKVARDYAAFGAYEEALRLLARADQSDPMVNYYESWYSAKLNHAEAAKAFLKAAETADSAYCFPNKLEDIAVLRAAIALGESAGVNVAKALYYLGCLYYDRLQADFAIELWEQSKVIDPSFPTVHRNLSLAYYNKRGDSKRASVEMEEAFRLNPTDSRVFLELDQLHRTLGWNYEQRLKEFEQHLDVVQGRDDLTIEYLTVLNLTGHYAKAFELMGKRRFHPWEGGEGKITTQYRIALTLLAKDEMAAGDWARAKELLTQAQTYPENLGEGKLEGQKDNDLHYYLGLVERELGNREASEREFRLATVGPDEVRGAMYYNDQPAEMILFQGLAHKELGEKGAANARFYRLLDFGEQHLDDEVKIEYFAVSLPDFLIYDKDYTKMNRIHCEYIMALACIGMGEINRAERLLADALAIDPSHIQSNLFTDELANRHVIDR</sequence>
<gene>
    <name evidence="2" type="ORF">G1C94_0280</name>
</gene>
<dbReference type="InterPro" id="IPR033396">
    <property type="entry name" value="DUF5107"/>
</dbReference>
<dbReference type="RefSeq" id="WP_172144003.1">
    <property type="nucleotide sequence ID" value="NZ_JAAIIJ010000003.1"/>
</dbReference>
<protein>
    <submittedName>
        <fullName evidence="2">Tetratricopeptide repeat protein</fullName>
    </submittedName>
</protein>
<feature type="domain" description="DUF5107" evidence="1">
    <location>
        <begin position="41"/>
        <end position="344"/>
    </location>
</feature>
<dbReference type="Pfam" id="PF17128">
    <property type="entry name" value="DUF5107"/>
    <property type="match status" value="1"/>
</dbReference>
<accession>A0ABX1SWL6</accession>
<reference evidence="2 3" key="1">
    <citation type="submission" date="2020-02" db="EMBL/GenBank/DDBJ databases">
        <title>Characterization of phylogenetic diversity of novel bifidobacterial species isolated in Czech ZOOs.</title>
        <authorList>
            <person name="Lugli G.A."/>
            <person name="Vera N.B."/>
            <person name="Ventura M."/>
        </authorList>
    </citation>
    <scope>NUCLEOTIDE SEQUENCE [LARGE SCALE GENOMIC DNA]</scope>
    <source>
        <strain evidence="2 3">DSM 109963</strain>
    </source>
</reference>
<proteinExistence type="predicted"/>
<keyword evidence="3" id="KW-1185">Reference proteome</keyword>
<comment type="caution">
    <text evidence="2">The sequence shown here is derived from an EMBL/GenBank/DDBJ whole genome shotgun (WGS) entry which is preliminary data.</text>
</comment>
<evidence type="ECO:0000313" key="3">
    <source>
        <dbReference type="Proteomes" id="UP000553756"/>
    </source>
</evidence>
<evidence type="ECO:0000313" key="2">
    <source>
        <dbReference type="EMBL" id="NMN01659.1"/>
    </source>
</evidence>
<dbReference type="SUPFAM" id="SSF81901">
    <property type="entry name" value="HCP-like"/>
    <property type="match status" value="1"/>
</dbReference>
<dbReference type="InterPro" id="IPR019734">
    <property type="entry name" value="TPR_rpt"/>
</dbReference>
<dbReference type="Proteomes" id="UP000553756">
    <property type="component" value="Unassembled WGS sequence"/>
</dbReference>
<dbReference type="PANTHER" id="PTHR12558">
    <property type="entry name" value="CELL DIVISION CYCLE 16,23,27"/>
    <property type="match status" value="1"/>
</dbReference>
<dbReference type="PANTHER" id="PTHR12558:SF13">
    <property type="entry name" value="CELL DIVISION CYCLE PROTEIN 27 HOMOLOG"/>
    <property type="match status" value="1"/>
</dbReference>
<organism evidence="2 3">
    <name type="scientific">Bifidobacterium panos</name>
    <dbReference type="NCBI Taxonomy" id="2675321"/>
    <lineage>
        <taxon>Bacteria</taxon>
        <taxon>Bacillati</taxon>
        <taxon>Actinomycetota</taxon>
        <taxon>Actinomycetes</taxon>
        <taxon>Bifidobacteriales</taxon>
        <taxon>Bifidobacteriaceae</taxon>
        <taxon>Bifidobacterium</taxon>
    </lineage>
</organism>
<dbReference type="EMBL" id="JAAIIJ010000003">
    <property type="protein sequence ID" value="NMN01659.1"/>
    <property type="molecule type" value="Genomic_DNA"/>
</dbReference>
<dbReference type="SMART" id="SM00028">
    <property type="entry name" value="TPR"/>
    <property type="match status" value="5"/>
</dbReference>
<name>A0ABX1SWL6_9BIFI</name>
<dbReference type="SUPFAM" id="SSF48452">
    <property type="entry name" value="TPR-like"/>
    <property type="match status" value="2"/>
</dbReference>
<dbReference type="Gene3D" id="1.25.40.10">
    <property type="entry name" value="Tetratricopeptide repeat domain"/>
    <property type="match status" value="4"/>
</dbReference>